<name>A3LYU8_PICST</name>
<dbReference type="GeneID" id="4840464"/>
<protein>
    <submittedName>
        <fullName evidence="1">Retrotransposon</fullName>
    </submittedName>
</protein>
<dbReference type="Proteomes" id="UP000002258">
    <property type="component" value="Chromosome 7"/>
</dbReference>
<dbReference type="AlphaFoldDB" id="A3LYU8"/>
<dbReference type="InParanoid" id="A3LYU8"/>
<proteinExistence type="predicted"/>
<gene>
    <name evidence="1" type="primary">RTP1</name>
    <name evidence="1" type="ORF">PICST_33305</name>
</gene>
<dbReference type="STRING" id="322104.A3LYU8"/>
<sequence>MNNPIQSTELPKQTVQQVMSQLNSGLMVIDTLLLRGRENFSEWKDWMTGMFSSCVLATEIAAYLSEKELSITFTDQQALSHKLRELILKCMKPDVQSLFTHYSSGVETWKAVETKYAIASSRDAVGYLKYLFGRLADPTITTEAGFLIAEKLTAFMTKYDNDSMKALLFLYGTGNSKDLQPF</sequence>
<dbReference type="RefSeq" id="XP_001386071.2">
    <property type="nucleotide sequence ID" value="XM_001386034.1"/>
</dbReference>
<dbReference type="HOGENOM" id="CLU_1482537_0_0_1"/>
<dbReference type="OrthoDB" id="4075035at2759"/>
<reference evidence="1 2" key="1">
    <citation type="journal article" date="2007" name="Nat. Biotechnol.">
        <title>Genome sequence of the lignocellulose-bioconverting and xylose-fermenting yeast Pichia stipitis.</title>
        <authorList>
            <person name="Jeffries T.W."/>
            <person name="Grigoriev I.V."/>
            <person name="Grimwood J."/>
            <person name="Laplaza J.M."/>
            <person name="Aerts A."/>
            <person name="Salamov A."/>
            <person name="Schmutz J."/>
            <person name="Lindquist E."/>
            <person name="Dehal P."/>
            <person name="Shapiro H."/>
            <person name="Jin Y.S."/>
            <person name="Passoth V."/>
            <person name="Richardson P.M."/>
        </authorList>
    </citation>
    <scope>NUCLEOTIDE SEQUENCE [LARGE SCALE GENOMIC DNA]</scope>
    <source>
        <strain evidence="2">ATCC 58785 / CBS 6054 / NBRC 10063 / NRRL Y-11545</strain>
    </source>
</reference>
<organism evidence="1 2">
    <name type="scientific">Scheffersomyces stipitis (strain ATCC 58785 / CBS 6054 / NBRC 10063 / NRRL Y-11545)</name>
    <name type="common">Yeast</name>
    <name type="synonym">Pichia stipitis</name>
    <dbReference type="NCBI Taxonomy" id="322104"/>
    <lineage>
        <taxon>Eukaryota</taxon>
        <taxon>Fungi</taxon>
        <taxon>Dikarya</taxon>
        <taxon>Ascomycota</taxon>
        <taxon>Saccharomycotina</taxon>
        <taxon>Pichiomycetes</taxon>
        <taxon>Debaryomycetaceae</taxon>
        <taxon>Scheffersomyces</taxon>
    </lineage>
</organism>
<dbReference type="EMBL" id="CP000501">
    <property type="protein sequence ID" value="ABN68042.2"/>
    <property type="molecule type" value="Genomic_DNA"/>
</dbReference>
<accession>A3LYU8</accession>
<keyword evidence="2" id="KW-1185">Reference proteome</keyword>
<evidence type="ECO:0000313" key="1">
    <source>
        <dbReference type="EMBL" id="ABN68042.2"/>
    </source>
</evidence>
<dbReference type="KEGG" id="pic:PICST_33305"/>
<evidence type="ECO:0000313" key="2">
    <source>
        <dbReference type="Proteomes" id="UP000002258"/>
    </source>
</evidence>